<proteinExistence type="inferred from homology"/>
<organism evidence="3 4">
    <name type="scientific">Segniliparus rugosus (strain ATCC BAA-974 / DSM 45345 / CCUG 50838 / CIP 108380 / JCM 13579 / CDC 945)</name>
    <dbReference type="NCBI Taxonomy" id="679197"/>
    <lineage>
        <taxon>Bacteria</taxon>
        <taxon>Bacillati</taxon>
        <taxon>Actinomycetota</taxon>
        <taxon>Actinomycetes</taxon>
        <taxon>Mycobacteriales</taxon>
        <taxon>Segniliparaceae</taxon>
        <taxon>Segniliparus</taxon>
    </lineage>
</organism>
<evidence type="ECO:0008006" key="5">
    <source>
        <dbReference type="Google" id="ProtNLM"/>
    </source>
</evidence>
<reference evidence="3 4" key="1">
    <citation type="journal article" date="2011" name="Stand. Genomic Sci.">
        <title>High quality draft genome sequence of Segniliparus rugosus CDC 945(T)= (ATCC BAA-974(T)).</title>
        <authorList>
            <person name="Earl A.M."/>
            <person name="Desjardins C.A."/>
            <person name="Fitzgerald M.G."/>
            <person name="Arachchi H.M."/>
            <person name="Zeng Q."/>
            <person name="Mehta T."/>
            <person name="Griggs A."/>
            <person name="Birren B.W."/>
            <person name="Toney N.C."/>
            <person name="Carr J."/>
            <person name="Posey J."/>
            <person name="Butler W.R."/>
        </authorList>
    </citation>
    <scope>NUCLEOTIDE SEQUENCE [LARGE SCALE GENOMIC DNA]</scope>
    <source>
        <strain evidence="4">ATCC BAA-974 / DSM 45345 / CCUG 50838 / CIP 108380 / JCM 13579 / CDC 945</strain>
    </source>
</reference>
<dbReference type="InterPro" id="IPR029057">
    <property type="entry name" value="PRTase-like"/>
</dbReference>
<dbReference type="RefSeq" id="WP_021030217.1">
    <property type="nucleotide sequence ID" value="NZ_KI391953.1"/>
</dbReference>
<evidence type="ECO:0000256" key="2">
    <source>
        <dbReference type="SAM" id="MobiDB-lite"/>
    </source>
</evidence>
<comment type="similarity">
    <text evidence="1">Belongs to the ComF/GntX family.</text>
</comment>
<dbReference type="PANTHER" id="PTHR47505">
    <property type="entry name" value="DNA UTILIZATION PROTEIN YHGH"/>
    <property type="match status" value="1"/>
</dbReference>
<evidence type="ECO:0000313" key="4">
    <source>
        <dbReference type="Proteomes" id="UP000004816"/>
    </source>
</evidence>
<gene>
    <name evidence="3" type="ORF">HMPREF9336_02097</name>
</gene>
<evidence type="ECO:0000256" key="1">
    <source>
        <dbReference type="ARBA" id="ARBA00008007"/>
    </source>
</evidence>
<dbReference type="EMBL" id="ACZI02000002">
    <property type="protein sequence ID" value="EFV13045.2"/>
    <property type="molecule type" value="Genomic_DNA"/>
</dbReference>
<dbReference type="HOGENOM" id="CLU_054549_3_0_11"/>
<evidence type="ECO:0000313" key="3">
    <source>
        <dbReference type="EMBL" id="EFV13045.2"/>
    </source>
</evidence>
<dbReference type="PANTHER" id="PTHR47505:SF1">
    <property type="entry name" value="DNA UTILIZATION PROTEIN YHGH"/>
    <property type="match status" value="1"/>
</dbReference>
<feature type="region of interest" description="Disordered" evidence="2">
    <location>
        <begin position="109"/>
        <end position="129"/>
    </location>
</feature>
<dbReference type="AlphaFoldDB" id="E5XRH5"/>
<protein>
    <recommendedName>
        <fullName evidence="5">Amidophosphoribosyltransferase</fullName>
    </recommendedName>
</protein>
<dbReference type="Gene3D" id="3.40.50.2020">
    <property type="match status" value="1"/>
</dbReference>
<dbReference type="CDD" id="cd06223">
    <property type="entry name" value="PRTases_typeI"/>
    <property type="match status" value="1"/>
</dbReference>
<keyword evidence="4" id="KW-1185">Reference proteome</keyword>
<accession>E5XRH5</accession>
<comment type="caution">
    <text evidence="3">The sequence shown here is derived from an EMBL/GenBank/DDBJ whole genome shotgun (WGS) entry which is preliminary data.</text>
</comment>
<dbReference type="InterPro" id="IPR051910">
    <property type="entry name" value="ComF/GntX_DNA_util-trans"/>
</dbReference>
<dbReference type="STRING" id="679197.HMPREF9336_02097"/>
<dbReference type="Proteomes" id="UP000004816">
    <property type="component" value="Unassembled WGS sequence"/>
</dbReference>
<dbReference type="SUPFAM" id="SSF53271">
    <property type="entry name" value="PRTase-like"/>
    <property type="match status" value="1"/>
</dbReference>
<dbReference type="InterPro" id="IPR000836">
    <property type="entry name" value="PRTase_dom"/>
</dbReference>
<dbReference type="eggNOG" id="COG1040">
    <property type="taxonomic scope" value="Bacteria"/>
</dbReference>
<sequence length="245" mass="26076">MDFRAGLRWAGRSFLDVLVPQECGGCRSRGAAWCERCERETRPEPSLVRPEFDPGVPVYSCGRYGGPRRCAVLAAKAHGRRDMAIPLGEQLARALVELRRRGVLPPDRGLRLVPAPSRSRSSRTRGGDPVLRIASAASASVPGADVEDLLRYRIGVRDSVGLGAAERFANVRGNARLRTRPQPASGRLTVLVDDVLTSGSTACEAVRALALAHVEVAAVVVLASSSPVARAGPPRSGGTRCRGVL</sequence>
<name>E5XRH5_SEGRC</name>